<protein>
    <recommendedName>
        <fullName evidence="4">Peptidase S9 prolyl oligopeptidase catalytic domain-containing protein</fullName>
    </recommendedName>
</protein>
<dbReference type="SUPFAM" id="SSF53474">
    <property type="entry name" value="alpha/beta-Hydrolases"/>
    <property type="match status" value="1"/>
</dbReference>
<gene>
    <name evidence="2" type="ORF">DICPUDRAFT_40286</name>
</gene>
<keyword evidence="3" id="KW-1185">Reference proteome</keyword>
<dbReference type="RefSeq" id="XP_003292278.1">
    <property type="nucleotide sequence ID" value="XM_003292230.1"/>
</dbReference>
<dbReference type="KEGG" id="dpp:DICPUDRAFT_40286"/>
<proteinExistence type="predicted"/>
<accession>F0ZXY5</accession>
<sequence length="901" mass="100085">MFKKLIFIFILNFLIEISKSTTLPGLFNVIGPFTIGEREETFDSLESYGGIFSIPIGDNTTYPSEFGHNGVVGWRQFNSSIPGQLEIDWSDTIDWSFYDTPFGWEIYLWYAYAVGDFQSTEGSNYIVNCNSARTFYIQTLSSVPGTPSVIKEFTGDFYSYGNGQNIVSLEAGQNYRFYVKMISSTRDNLSPLGKFACQLTPVPIYQVITLIETESLVPDIVGTILASPYGSITVINSGNSDLFGISVVLANSSLSLFNLNISNSANGNGTFNILVGQRLSMSFEIEIKSDSTQLECPMFLELNLVGNSTIILNNINIPFNCSSFESPYLFTFLDFDNTVQYAMAIPPINTCGNSSELCNIMLATHGANVVAADPSWTSVLPRQNNLWVLAPTGRTPWGYDWGSSSRLNVFNAIDALVTQLPGVPLSQKSLYKTDGTKIIFIGHSMGGMGCWSLLSRQGDLALGGACASGFSKLELYLLYDTAPGFAYIDQTLKGILMSSIEENNVDLISSNLVGLPLMARYGENDTVVNPYHSRRIVRMVSEQSQNETAVMISEEPNANHWFNGILNDSFMQNFYNILASNNQYLPDIPKTITISTLNPASSGSRANILILQQKQPFRISKIKLTQVYEKSQLVWIIETSNVRRFAITQTPIRQQFPVELIIDGSSFNNNFFYPDYHFENTKDNTNKKYWTLSNDNSTWIENERNPLTNGPIRQIFEKNFKIIYGTIGQGSATAQLKQGSVYINNFWNNYGRGSAPIFSDVDYIPIYSNEVCSENQNLILLGSSYQNLFTEKLIERADVSFNIDNSFTLDKSYEFSTPGSGITFIIPNSCGKGLVLVVAGIDSVGFENALHSLPKRSGEVSPDFLIVGPEYRGKGYGGILSAGYWSNNFTLSPQSFYTSTI</sequence>
<dbReference type="InParanoid" id="F0ZXY5"/>
<dbReference type="OrthoDB" id="449091at2759"/>
<dbReference type="Gene3D" id="3.40.50.1820">
    <property type="entry name" value="alpha/beta hydrolase"/>
    <property type="match status" value="1"/>
</dbReference>
<dbReference type="InterPro" id="IPR029058">
    <property type="entry name" value="AB_hydrolase_fold"/>
</dbReference>
<feature type="signal peptide" evidence="1">
    <location>
        <begin position="1"/>
        <end position="20"/>
    </location>
</feature>
<evidence type="ECO:0000256" key="1">
    <source>
        <dbReference type="SAM" id="SignalP"/>
    </source>
</evidence>
<dbReference type="VEuPathDB" id="AmoebaDB:DICPUDRAFT_40286"/>
<dbReference type="PANTHER" id="PTHR42972:SF3">
    <property type="entry name" value="PEPTIDASE S9 PROLYL OLIGOPEPTIDASE CATALYTIC DOMAIN-CONTAINING PROTEIN"/>
    <property type="match status" value="1"/>
</dbReference>
<evidence type="ECO:0000313" key="2">
    <source>
        <dbReference type="EMBL" id="EGC31189.1"/>
    </source>
</evidence>
<dbReference type="EMBL" id="GL871270">
    <property type="protein sequence ID" value="EGC31189.1"/>
    <property type="molecule type" value="Genomic_DNA"/>
</dbReference>
<keyword evidence="1" id="KW-0732">Signal</keyword>
<dbReference type="eggNOG" id="ENOG502QS8J">
    <property type="taxonomic scope" value="Eukaryota"/>
</dbReference>
<organism evidence="2 3">
    <name type="scientific">Dictyostelium purpureum</name>
    <name type="common">Slime mold</name>
    <dbReference type="NCBI Taxonomy" id="5786"/>
    <lineage>
        <taxon>Eukaryota</taxon>
        <taxon>Amoebozoa</taxon>
        <taxon>Evosea</taxon>
        <taxon>Eumycetozoa</taxon>
        <taxon>Dictyostelia</taxon>
        <taxon>Dictyosteliales</taxon>
        <taxon>Dictyosteliaceae</taxon>
        <taxon>Dictyostelium</taxon>
    </lineage>
</organism>
<dbReference type="Proteomes" id="UP000001064">
    <property type="component" value="Unassembled WGS sequence"/>
</dbReference>
<evidence type="ECO:0008006" key="4">
    <source>
        <dbReference type="Google" id="ProtNLM"/>
    </source>
</evidence>
<name>F0ZXY5_DICPU</name>
<reference evidence="3" key="1">
    <citation type="journal article" date="2011" name="Genome Biol.">
        <title>Comparative genomics of the social amoebae Dictyostelium discoideum and Dictyostelium purpureum.</title>
        <authorList>
            <consortium name="US DOE Joint Genome Institute (JGI-PGF)"/>
            <person name="Sucgang R."/>
            <person name="Kuo A."/>
            <person name="Tian X."/>
            <person name="Salerno W."/>
            <person name="Parikh A."/>
            <person name="Feasley C.L."/>
            <person name="Dalin E."/>
            <person name="Tu H."/>
            <person name="Huang E."/>
            <person name="Barry K."/>
            <person name="Lindquist E."/>
            <person name="Shapiro H."/>
            <person name="Bruce D."/>
            <person name="Schmutz J."/>
            <person name="Salamov A."/>
            <person name="Fey P."/>
            <person name="Gaudet P."/>
            <person name="Anjard C."/>
            <person name="Babu M.M."/>
            <person name="Basu S."/>
            <person name="Bushmanova Y."/>
            <person name="van der Wel H."/>
            <person name="Katoh-Kurasawa M."/>
            <person name="Dinh C."/>
            <person name="Coutinho P.M."/>
            <person name="Saito T."/>
            <person name="Elias M."/>
            <person name="Schaap P."/>
            <person name="Kay R.R."/>
            <person name="Henrissat B."/>
            <person name="Eichinger L."/>
            <person name="Rivero F."/>
            <person name="Putnam N.H."/>
            <person name="West C.M."/>
            <person name="Loomis W.F."/>
            <person name="Chisholm R.L."/>
            <person name="Shaulsky G."/>
            <person name="Strassmann J.E."/>
            <person name="Queller D.C."/>
            <person name="Kuspa A."/>
            <person name="Grigoriev I.V."/>
        </authorList>
    </citation>
    <scope>NUCLEOTIDE SEQUENCE [LARGE SCALE GENOMIC DNA]</scope>
    <source>
        <strain evidence="3">QSDP1</strain>
    </source>
</reference>
<dbReference type="GeneID" id="10506026"/>
<dbReference type="PANTHER" id="PTHR42972">
    <property type="entry name" value="TOL-PAL SYSTEM PROTEIN TOLB"/>
    <property type="match status" value="1"/>
</dbReference>
<evidence type="ECO:0000313" key="3">
    <source>
        <dbReference type="Proteomes" id="UP000001064"/>
    </source>
</evidence>
<feature type="chain" id="PRO_5003265473" description="Peptidase S9 prolyl oligopeptidase catalytic domain-containing protein" evidence="1">
    <location>
        <begin position="21"/>
        <end position="901"/>
    </location>
</feature>
<dbReference type="AlphaFoldDB" id="F0ZXY5"/>